<accession>A0ABW4A1N3</accession>
<organism evidence="1 2">
    <name type="scientific">Actinoplanes sichuanensis</name>
    <dbReference type="NCBI Taxonomy" id="512349"/>
    <lineage>
        <taxon>Bacteria</taxon>
        <taxon>Bacillati</taxon>
        <taxon>Actinomycetota</taxon>
        <taxon>Actinomycetes</taxon>
        <taxon>Micromonosporales</taxon>
        <taxon>Micromonosporaceae</taxon>
        <taxon>Actinoplanes</taxon>
    </lineage>
</organism>
<reference evidence="2" key="1">
    <citation type="journal article" date="2019" name="Int. J. Syst. Evol. Microbiol.">
        <title>The Global Catalogue of Microorganisms (GCM) 10K type strain sequencing project: providing services to taxonomists for standard genome sequencing and annotation.</title>
        <authorList>
            <consortium name="The Broad Institute Genomics Platform"/>
            <consortium name="The Broad Institute Genome Sequencing Center for Infectious Disease"/>
            <person name="Wu L."/>
            <person name="Ma J."/>
        </authorList>
    </citation>
    <scope>NUCLEOTIDE SEQUENCE [LARGE SCALE GENOMIC DNA]</scope>
    <source>
        <strain evidence="2">CCM 7526</strain>
    </source>
</reference>
<evidence type="ECO:0000313" key="1">
    <source>
        <dbReference type="EMBL" id="MFD1364414.1"/>
    </source>
</evidence>
<dbReference type="Proteomes" id="UP001597183">
    <property type="component" value="Unassembled WGS sequence"/>
</dbReference>
<evidence type="ECO:0008006" key="3">
    <source>
        <dbReference type="Google" id="ProtNLM"/>
    </source>
</evidence>
<comment type="caution">
    <text evidence="1">The sequence shown here is derived from an EMBL/GenBank/DDBJ whole genome shotgun (WGS) entry which is preliminary data.</text>
</comment>
<evidence type="ECO:0000313" key="2">
    <source>
        <dbReference type="Proteomes" id="UP001597183"/>
    </source>
</evidence>
<keyword evidence="2" id="KW-1185">Reference proteome</keyword>
<proteinExistence type="predicted"/>
<sequence>MNELKARLDALRGSPKRKNLDARAIAALTANPGCQRRSVLDAAGIDKQSLGTAVGFAMPAVQSEFALTRGTSFEAQVKANGCAQLLTLLRELLDLPHREVSYDDLETVGGNVTPTARHRHTARLLTNAAALAEDAGTLFDHPLLELTIAGYPVHLEPDLIAFRFGGRFYVVEIKSFAIVDGQAPAASVAAAELQAAVYVYAMQEMLRAAGLDERLVAPEVVLVCPKDFTNRPTAVKVNITNHLAAVRRQLSRMRDLHTIVDTMPAGLTLEVWADPEQRLNPRPAADLKATLRTVEARYVPQCLNACEMAKFCRNEERGSTAAMGRQVREELGGLDTISEVVGLATGTRQPAPDQVEQARLLQLAYRYRTELLGGAA</sequence>
<protein>
    <recommendedName>
        <fullName evidence="3">Secreted protein</fullName>
    </recommendedName>
</protein>
<dbReference type="RefSeq" id="WP_378078195.1">
    <property type="nucleotide sequence ID" value="NZ_JBHTMK010000005.1"/>
</dbReference>
<gene>
    <name evidence="1" type="ORF">ACFQ5G_03535</name>
</gene>
<dbReference type="EMBL" id="JBHTMK010000005">
    <property type="protein sequence ID" value="MFD1364414.1"/>
    <property type="molecule type" value="Genomic_DNA"/>
</dbReference>
<name>A0ABW4A1N3_9ACTN</name>